<dbReference type="EMBL" id="JAFHDT010000019">
    <property type="protein sequence ID" value="KAI7796295.1"/>
    <property type="molecule type" value="Genomic_DNA"/>
</dbReference>
<keyword evidence="3" id="KW-1185">Reference proteome</keyword>
<feature type="compositionally biased region" description="Basic and acidic residues" evidence="1">
    <location>
        <begin position="117"/>
        <end position="128"/>
    </location>
</feature>
<comment type="caution">
    <text evidence="2">The sequence shown here is derived from an EMBL/GenBank/DDBJ whole genome shotgun (WGS) entry which is preliminary data.</text>
</comment>
<dbReference type="AlphaFoldDB" id="A0A9W7TFK0"/>
<accession>A0A9W7TFK0</accession>
<protein>
    <submittedName>
        <fullName evidence="2">Uncharacterized protein</fullName>
    </submittedName>
</protein>
<sequence length="137" mass="15321">MCRSLSVIQCDSGFISFTLVKEILTISTGHLCFLTAALEENLAACGRSRWVFLLQSVLVLPNESDLQRRPYVQTACTTLWQIVFLVCEAAHYSETPGAQVICSCCAQEQEEEEEDGDRPAAVDREQLHGRSRSRIQP</sequence>
<evidence type="ECO:0000313" key="2">
    <source>
        <dbReference type="EMBL" id="KAI7796295.1"/>
    </source>
</evidence>
<feature type="region of interest" description="Disordered" evidence="1">
    <location>
        <begin position="111"/>
        <end position="137"/>
    </location>
</feature>
<dbReference type="Proteomes" id="UP001059041">
    <property type="component" value="Linkage Group LG19"/>
</dbReference>
<organism evidence="2 3">
    <name type="scientific">Triplophysa rosa</name>
    <name type="common">Cave loach</name>
    <dbReference type="NCBI Taxonomy" id="992332"/>
    <lineage>
        <taxon>Eukaryota</taxon>
        <taxon>Metazoa</taxon>
        <taxon>Chordata</taxon>
        <taxon>Craniata</taxon>
        <taxon>Vertebrata</taxon>
        <taxon>Euteleostomi</taxon>
        <taxon>Actinopterygii</taxon>
        <taxon>Neopterygii</taxon>
        <taxon>Teleostei</taxon>
        <taxon>Ostariophysi</taxon>
        <taxon>Cypriniformes</taxon>
        <taxon>Nemacheilidae</taxon>
        <taxon>Triplophysa</taxon>
    </lineage>
</organism>
<proteinExistence type="predicted"/>
<gene>
    <name evidence="2" type="ORF">IRJ41_020506</name>
</gene>
<evidence type="ECO:0000256" key="1">
    <source>
        <dbReference type="SAM" id="MobiDB-lite"/>
    </source>
</evidence>
<name>A0A9W7TFK0_TRIRA</name>
<evidence type="ECO:0000313" key="3">
    <source>
        <dbReference type="Proteomes" id="UP001059041"/>
    </source>
</evidence>
<reference evidence="2" key="1">
    <citation type="submission" date="2021-02" db="EMBL/GenBank/DDBJ databases">
        <title>Comparative genomics reveals that relaxation of natural selection precedes convergent phenotypic evolution of cavefish.</title>
        <authorList>
            <person name="Peng Z."/>
        </authorList>
    </citation>
    <scope>NUCLEOTIDE SEQUENCE</scope>
    <source>
        <tissue evidence="2">Muscle</tissue>
    </source>
</reference>